<keyword evidence="2" id="KW-1185">Reference proteome</keyword>
<accession>A0A6J3M2J1</accession>
<proteinExistence type="predicted"/>
<organism evidence="3">
    <name type="scientific">Dissoconium aciculare CBS 342.82</name>
    <dbReference type="NCBI Taxonomy" id="1314786"/>
    <lineage>
        <taxon>Eukaryota</taxon>
        <taxon>Fungi</taxon>
        <taxon>Dikarya</taxon>
        <taxon>Ascomycota</taxon>
        <taxon>Pezizomycotina</taxon>
        <taxon>Dothideomycetes</taxon>
        <taxon>Dothideomycetidae</taxon>
        <taxon>Mycosphaerellales</taxon>
        <taxon>Dissoconiaceae</taxon>
        <taxon>Dissoconium</taxon>
    </lineage>
</organism>
<sequence length="88" mass="9591">MTVHVVVLSFKTGGVSAALVQGPAGGQIGAYTVCMMALSYTDIGVNRFECIVGQRLFKTFRPAHFADDPQWAELLYSRYIHDIPAIDG</sequence>
<reference evidence="3" key="2">
    <citation type="submission" date="2020-04" db="EMBL/GenBank/DDBJ databases">
        <authorList>
            <consortium name="NCBI Genome Project"/>
        </authorList>
    </citation>
    <scope>NUCLEOTIDE SEQUENCE</scope>
    <source>
        <strain evidence="3">CBS 342.82</strain>
    </source>
</reference>
<gene>
    <name evidence="3" type="ORF">K489DRAFT_236745</name>
</gene>
<keyword evidence="1" id="KW-0732">Signal</keyword>
<evidence type="ECO:0000313" key="2">
    <source>
        <dbReference type="Proteomes" id="UP000504637"/>
    </source>
</evidence>
<name>A0A6J3M2J1_9PEZI</name>
<feature type="chain" id="PRO_5027016598" evidence="1">
    <location>
        <begin position="18"/>
        <end position="88"/>
    </location>
</feature>
<evidence type="ECO:0000313" key="3">
    <source>
        <dbReference type="RefSeq" id="XP_033459277.1"/>
    </source>
</evidence>
<protein>
    <submittedName>
        <fullName evidence="3">Uncharacterized protein</fullName>
    </submittedName>
</protein>
<dbReference type="RefSeq" id="XP_033459277.1">
    <property type="nucleotide sequence ID" value="XM_033599852.1"/>
</dbReference>
<dbReference type="Proteomes" id="UP000504637">
    <property type="component" value="Unplaced"/>
</dbReference>
<dbReference type="GeneID" id="54357651"/>
<dbReference type="AlphaFoldDB" id="A0A6J3M2J1"/>
<reference evidence="3" key="1">
    <citation type="submission" date="2020-01" db="EMBL/GenBank/DDBJ databases">
        <authorList>
            <consortium name="DOE Joint Genome Institute"/>
            <person name="Haridas S."/>
            <person name="Albert R."/>
            <person name="Binder M."/>
            <person name="Bloem J."/>
            <person name="Labutti K."/>
            <person name="Salamov A."/>
            <person name="Andreopoulos B."/>
            <person name="Baker S.E."/>
            <person name="Barry K."/>
            <person name="Bills G."/>
            <person name="Bluhm B.H."/>
            <person name="Cannon C."/>
            <person name="Castanera R."/>
            <person name="Culley D.E."/>
            <person name="Daum C."/>
            <person name="Ezra D."/>
            <person name="Gonzalez J.B."/>
            <person name="Henrissat B."/>
            <person name="Kuo A."/>
            <person name="Liang C."/>
            <person name="Lipzen A."/>
            <person name="Lutzoni F."/>
            <person name="Magnuson J."/>
            <person name="Mondo S."/>
            <person name="Nolan M."/>
            <person name="Ohm R."/>
            <person name="Pangilinan J."/>
            <person name="Park H.-J."/>
            <person name="Ramirez L."/>
            <person name="Alfaro M."/>
            <person name="Sun H."/>
            <person name="Tritt A."/>
            <person name="Yoshinaga Y."/>
            <person name="Zwiers L.-H."/>
            <person name="Turgeon B.G."/>
            <person name="Goodwin S.B."/>
            <person name="Spatafora J.W."/>
            <person name="Crous P.W."/>
            <person name="Grigoriev I.V."/>
        </authorList>
    </citation>
    <scope>NUCLEOTIDE SEQUENCE</scope>
    <source>
        <strain evidence="3">CBS 342.82</strain>
    </source>
</reference>
<feature type="signal peptide" evidence="1">
    <location>
        <begin position="1"/>
        <end position="17"/>
    </location>
</feature>
<reference evidence="3" key="3">
    <citation type="submission" date="2025-08" db="UniProtKB">
        <authorList>
            <consortium name="RefSeq"/>
        </authorList>
    </citation>
    <scope>IDENTIFICATION</scope>
    <source>
        <strain evidence="3">CBS 342.82</strain>
    </source>
</reference>
<evidence type="ECO:0000256" key="1">
    <source>
        <dbReference type="SAM" id="SignalP"/>
    </source>
</evidence>